<organism evidence="1 2">
    <name type="scientific">Metabacillus bambusae</name>
    <dbReference type="NCBI Taxonomy" id="2795218"/>
    <lineage>
        <taxon>Bacteria</taxon>
        <taxon>Bacillati</taxon>
        <taxon>Bacillota</taxon>
        <taxon>Bacilli</taxon>
        <taxon>Bacillales</taxon>
        <taxon>Bacillaceae</taxon>
        <taxon>Metabacillus</taxon>
    </lineage>
</organism>
<dbReference type="InterPro" id="IPR036412">
    <property type="entry name" value="HAD-like_sf"/>
</dbReference>
<keyword evidence="2" id="KW-1185">Reference proteome</keyword>
<dbReference type="PROSITE" id="PS01228">
    <property type="entry name" value="COF_1"/>
    <property type="match status" value="1"/>
</dbReference>
<proteinExistence type="predicted"/>
<dbReference type="Proteomes" id="UP000663981">
    <property type="component" value="Unassembled WGS sequence"/>
</dbReference>
<dbReference type="CDD" id="cd07516">
    <property type="entry name" value="HAD_Pase"/>
    <property type="match status" value="1"/>
</dbReference>
<dbReference type="PROSITE" id="PS01229">
    <property type="entry name" value="COF_2"/>
    <property type="match status" value="1"/>
</dbReference>
<name>A0ABS3N403_9BACI</name>
<dbReference type="SFLD" id="SFLDS00003">
    <property type="entry name" value="Haloacid_Dehalogenase"/>
    <property type="match status" value="1"/>
</dbReference>
<dbReference type="InterPro" id="IPR023214">
    <property type="entry name" value="HAD_sf"/>
</dbReference>
<evidence type="ECO:0000313" key="2">
    <source>
        <dbReference type="Proteomes" id="UP000663981"/>
    </source>
</evidence>
<accession>A0ABS3N403</accession>
<dbReference type="NCBIfam" id="TIGR00099">
    <property type="entry name" value="Cof-subfamily"/>
    <property type="match status" value="1"/>
</dbReference>
<dbReference type="Gene3D" id="3.40.50.1000">
    <property type="entry name" value="HAD superfamily/HAD-like"/>
    <property type="match status" value="1"/>
</dbReference>
<dbReference type="NCBIfam" id="TIGR01484">
    <property type="entry name" value="HAD-SF-IIB"/>
    <property type="match status" value="1"/>
</dbReference>
<gene>
    <name evidence="1" type="ORF">I7822_15265</name>
</gene>
<dbReference type="InterPro" id="IPR000150">
    <property type="entry name" value="Cof"/>
</dbReference>
<dbReference type="SUPFAM" id="SSF56784">
    <property type="entry name" value="HAD-like"/>
    <property type="match status" value="1"/>
</dbReference>
<dbReference type="PANTHER" id="PTHR10000:SF55">
    <property type="entry name" value="5-AMINO-6-(5-PHOSPHO-D-RIBITYLAMINO)URACIL PHOSPHATASE YCSE"/>
    <property type="match status" value="1"/>
</dbReference>
<reference evidence="1 2" key="1">
    <citation type="submission" date="2021-03" db="EMBL/GenBank/DDBJ databases">
        <title>Whole genome sequence of Metabacillus bambusae BG109.</title>
        <authorList>
            <person name="Jeong J.W."/>
        </authorList>
    </citation>
    <scope>NUCLEOTIDE SEQUENCE [LARGE SCALE GENOMIC DNA]</scope>
    <source>
        <strain evidence="1 2">BG109</strain>
    </source>
</reference>
<dbReference type="Gene3D" id="3.30.1240.10">
    <property type="match status" value="1"/>
</dbReference>
<dbReference type="SFLD" id="SFLDG01140">
    <property type="entry name" value="C2.B:_Phosphomannomutase_and_P"/>
    <property type="match status" value="1"/>
</dbReference>
<dbReference type="Pfam" id="PF08282">
    <property type="entry name" value="Hydrolase_3"/>
    <property type="match status" value="1"/>
</dbReference>
<evidence type="ECO:0000313" key="1">
    <source>
        <dbReference type="EMBL" id="MBO1513015.1"/>
    </source>
</evidence>
<protein>
    <submittedName>
        <fullName evidence="1">HAD family phosphatase</fullName>
    </submittedName>
</protein>
<sequence length="290" mass="32029">MTKLIAIDLDGTLLNSKSQISTENLEAIKNAQNAGIEVVIATGRAHFDVQALFKNTGVKTWIIGANGATIHAPDSSLYYSQPIEPELAYDILRSLEEDGYYYEVFSKECIFTPQNGRELLKIEIDRMKSANPEVNISSLEEALVKQFSQTGFCFIDSYKDIKNASAEVYNILAFSFFEEKLATGWAKYGNIDALTIVSSAHHNFELEHCEASKGNALRRLSKKLNIPLTSTIAIGDSMNDVSMLKLAGRGVAMGNARQEVKEISDEITLTNDEHGVAKIIQSAINRTLIK</sequence>
<dbReference type="RefSeq" id="WP_207979676.1">
    <property type="nucleotide sequence ID" value="NZ_JAGDEL010000011.1"/>
</dbReference>
<dbReference type="SFLD" id="SFLDG01144">
    <property type="entry name" value="C2.B.4:_PGP_Like"/>
    <property type="match status" value="1"/>
</dbReference>
<dbReference type="EMBL" id="JAGDEL010000011">
    <property type="protein sequence ID" value="MBO1513015.1"/>
    <property type="molecule type" value="Genomic_DNA"/>
</dbReference>
<comment type="caution">
    <text evidence="1">The sequence shown here is derived from an EMBL/GenBank/DDBJ whole genome shotgun (WGS) entry which is preliminary data.</text>
</comment>
<dbReference type="InterPro" id="IPR006379">
    <property type="entry name" value="HAD-SF_hydro_IIB"/>
</dbReference>
<dbReference type="PANTHER" id="PTHR10000">
    <property type="entry name" value="PHOSPHOSERINE PHOSPHATASE"/>
    <property type="match status" value="1"/>
</dbReference>